<dbReference type="InterPro" id="IPR024078">
    <property type="entry name" value="LmbE-like_dom_sf"/>
</dbReference>
<dbReference type="EC" id="3.5.1.89" evidence="2"/>
<dbReference type="AlphaFoldDB" id="A0A511KLZ2"/>
<feature type="chain" id="PRO_5021756264" description="N-acetylglucosaminylphosphatidylinositol deacetylase" evidence="4">
    <location>
        <begin position="23"/>
        <end position="957"/>
    </location>
</feature>
<dbReference type="InterPro" id="IPR008979">
    <property type="entry name" value="Galactose-bd-like_sf"/>
</dbReference>
<sequence length="957" mass="98546">MLRSFLAPLLCACLLAVPTASAAVFNCVGGSVVPHADDDLLFQSPTLLQDVQAKNCVTNIVLTAGDNGGGLAYAQSREQGNQAAYAYMASANNTYTEFMAVFGGQSVLIRTLEATPNVQKVFFRLPDGNLAGQGYAVTGYESLRSLYFGTIPTISSISGDATYTLATLKQAIGQILTARQPTYLRTQDYLSAYDGGDHADHLTTARLVKEIAATYASSATLSGFMGYPIQNLAPTLSMNSKLFNEKSAAFFTYTPYDPEECQSLSACSNRGEYSWLQRSYVVTSALATTSSDGAALAPATLPNGTDIALQAIATASSVAPGSSVGAVNDGVFGGYPGNETAEWSSDGEKAGAWVRLTWKTPVVINAVVLYDRPNTVDWLTAGTLTFDDGSLVSFTNPINDGTASQIALPKASYTTSSLLLTVTATSASTINVGLSELQWATLGQGVGAYLTLAWNAPIVANRIILNDRPNLNDQVLGGKVNFSDGSTLVTGVLNNDGSATTFDFPAKTFSSLWFTVTSVSNTTLNIGLSEFQVYYVPLAPASTSASTASTPTLTSSSVATTPASSSVSSPAPSTVSSGTTSASSAPAATSSTSSVTSLDLALNATAGASSWNDATTQTPDKAIDGIWATLGQGVGAYLTLAWNAPIVANRIILNDRPNLNDQVLGGKVNFSDGSTLVTGVLNNDGSATTFDFPAKTFSSLWFTVTSVSNTTLNIGLSEFQVYYVSGPSAASTSVATTSAATSSASTTTSPPATTAAGTTSSAASSGAASSTSTRITIVFSSTSSASLSSASSTSSSASPTSSAPAPSSTLSLSGSPDLALNAIANASSWSAANLQTPDKAIDGVISGYKEDGTGDYTKEWATNGEGVGAWLSLTWSSPVTINRLILNDRPNLNDQILGGVVSFSDGSNVTVTALNNDGSDTTFSIAQRTISSLKLTVTNVSSTTLNIGLSEFRAYSI</sequence>
<feature type="region of interest" description="Disordered" evidence="3">
    <location>
        <begin position="786"/>
        <end position="810"/>
    </location>
</feature>
<dbReference type="Gene3D" id="2.60.120.260">
    <property type="entry name" value="Galactose-binding domain-like"/>
    <property type="match status" value="4"/>
</dbReference>
<dbReference type="EMBL" id="BJWK01000014">
    <property type="protein sequence ID" value="GEM11351.1"/>
    <property type="molecule type" value="Genomic_DNA"/>
</dbReference>
<feature type="region of interest" description="Disordered" evidence="3">
    <location>
        <begin position="545"/>
        <end position="590"/>
    </location>
</feature>
<dbReference type="Gene3D" id="3.40.50.10320">
    <property type="entry name" value="LmbE-like"/>
    <property type="match status" value="1"/>
</dbReference>
<dbReference type="InterPro" id="IPR003737">
    <property type="entry name" value="GlcNAc_PI_deacetylase-related"/>
</dbReference>
<comment type="caution">
    <text evidence="6">The sequence shown here is derived from an EMBL/GenBank/DDBJ whole genome shotgun (WGS) entry which is preliminary data.</text>
</comment>
<feature type="domain" description="DUF7402" evidence="5">
    <location>
        <begin position="439"/>
        <end position="534"/>
    </location>
</feature>
<dbReference type="Pfam" id="PF02585">
    <property type="entry name" value="PIG-L"/>
    <property type="match status" value="1"/>
</dbReference>
<feature type="signal peptide" evidence="4">
    <location>
        <begin position="1"/>
        <end position="22"/>
    </location>
</feature>
<evidence type="ECO:0000256" key="4">
    <source>
        <dbReference type="SAM" id="SignalP"/>
    </source>
</evidence>
<evidence type="ECO:0000256" key="2">
    <source>
        <dbReference type="ARBA" id="ARBA00012176"/>
    </source>
</evidence>
<feature type="region of interest" description="Disordered" evidence="3">
    <location>
        <begin position="739"/>
        <end position="766"/>
    </location>
</feature>
<gene>
    <name evidence="6" type="ORF">Rt10032_c14g5368</name>
</gene>
<feature type="domain" description="DUF7402" evidence="5">
    <location>
        <begin position="306"/>
        <end position="438"/>
    </location>
</feature>
<evidence type="ECO:0000313" key="7">
    <source>
        <dbReference type="Proteomes" id="UP000321518"/>
    </source>
</evidence>
<dbReference type="SUPFAM" id="SSF49785">
    <property type="entry name" value="Galactose-binding domain-like"/>
    <property type="match status" value="3"/>
</dbReference>
<comment type="similarity">
    <text evidence="1">Belongs to the PIGL family.</text>
</comment>
<dbReference type="Pfam" id="PF24135">
    <property type="entry name" value="DUF7402"/>
    <property type="match status" value="4"/>
</dbReference>
<feature type="domain" description="DUF7402" evidence="5">
    <location>
        <begin position="817"/>
        <end position="955"/>
    </location>
</feature>
<keyword evidence="4" id="KW-0732">Signal</keyword>
<evidence type="ECO:0000313" key="6">
    <source>
        <dbReference type="EMBL" id="GEM11351.1"/>
    </source>
</evidence>
<name>A0A511KLZ2_RHOTO</name>
<organism evidence="6 7">
    <name type="scientific">Rhodotorula toruloides</name>
    <name type="common">Yeast</name>
    <name type="synonym">Rhodosporidium toruloides</name>
    <dbReference type="NCBI Taxonomy" id="5286"/>
    <lineage>
        <taxon>Eukaryota</taxon>
        <taxon>Fungi</taxon>
        <taxon>Dikarya</taxon>
        <taxon>Basidiomycota</taxon>
        <taxon>Pucciniomycotina</taxon>
        <taxon>Microbotryomycetes</taxon>
        <taxon>Sporidiobolales</taxon>
        <taxon>Sporidiobolaceae</taxon>
        <taxon>Rhodotorula</taxon>
    </lineage>
</organism>
<evidence type="ECO:0000256" key="3">
    <source>
        <dbReference type="SAM" id="MobiDB-lite"/>
    </source>
</evidence>
<dbReference type="Proteomes" id="UP000321518">
    <property type="component" value="Unassembled WGS sequence"/>
</dbReference>
<reference evidence="6 7" key="1">
    <citation type="submission" date="2019-07" db="EMBL/GenBank/DDBJ databases">
        <title>Rhodotorula toruloides NBRC10032 genome sequencing.</title>
        <authorList>
            <person name="Shida Y."/>
            <person name="Takaku H."/>
            <person name="Ogasawara W."/>
            <person name="Mori K."/>
        </authorList>
    </citation>
    <scope>NUCLEOTIDE SEQUENCE [LARGE SCALE GENOMIC DNA]</scope>
    <source>
        <strain evidence="6 7">NBRC10032</strain>
    </source>
</reference>
<accession>A0A511KLZ2</accession>
<feature type="domain" description="DUF7402" evidence="5">
    <location>
        <begin position="599"/>
        <end position="722"/>
    </location>
</feature>
<dbReference type="SUPFAM" id="SSF102588">
    <property type="entry name" value="LmbE-like"/>
    <property type="match status" value="1"/>
</dbReference>
<dbReference type="InterPro" id="IPR055826">
    <property type="entry name" value="DUF7402"/>
</dbReference>
<protein>
    <recommendedName>
        <fullName evidence="2">N-acetylglucosaminylphosphatidylinositol deacetylase</fullName>
        <ecNumber evidence="2">3.5.1.89</ecNumber>
    </recommendedName>
</protein>
<proteinExistence type="inferred from homology"/>
<evidence type="ECO:0000259" key="5">
    <source>
        <dbReference type="Pfam" id="PF24135"/>
    </source>
</evidence>
<dbReference type="GO" id="GO:0000225">
    <property type="term" value="F:N-acetylglucosaminylphosphatidylinositol deacetylase activity"/>
    <property type="evidence" value="ECO:0007669"/>
    <property type="project" value="UniProtKB-EC"/>
</dbReference>
<evidence type="ECO:0000256" key="1">
    <source>
        <dbReference type="ARBA" id="ARBA00006066"/>
    </source>
</evidence>
<dbReference type="OrthoDB" id="2526946at2759"/>